<evidence type="ECO:0000256" key="1">
    <source>
        <dbReference type="SAM" id="MobiDB-lite"/>
    </source>
</evidence>
<feature type="compositionally biased region" description="Basic and acidic residues" evidence="1">
    <location>
        <begin position="21"/>
        <end position="30"/>
    </location>
</feature>
<evidence type="ECO:0000313" key="2">
    <source>
        <dbReference type="EMBL" id="GBP35879.1"/>
    </source>
</evidence>
<evidence type="ECO:0000313" key="3">
    <source>
        <dbReference type="Proteomes" id="UP000299102"/>
    </source>
</evidence>
<dbReference type="Proteomes" id="UP000299102">
    <property type="component" value="Unassembled WGS sequence"/>
</dbReference>
<keyword evidence="2" id="KW-0695">RNA-directed DNA polymerase</keyword>
<keyword evidence="3" id="KW-1185">Reference proteome</keyword>
<feature type="compositionally biased region" description="Polar residues" evidence="1">
    <location>
        <begin position="9"/>
        <end position="20"/>
    </location>
</feature>
<sequence length="161" mass="18578">MLQRIGRRSWQSTWRTPHSTPDSREAASHQKQIERRVQEFLLATVPPLPGDYYLPLAATAKGIVRLPERKVLEPDGIPTIAIKQLPRRVVVTMTRLFNGILRTGYFPGSWMMGRVISLPKAGKDTRLASSQHPIKLLFHIAKLFLRIMVRHLYRHLTPRQE</sequence>
<accession>A0A4C1VB96</accession>
<dbReference type="PANTHER" id="PTHR19446">
    <property type="entry name" value="REVERSE TRANSCRIPTASES"/>
    <property type="match status" value="1"/>
</dbReference>
<keyword evidence="2" id="KW-0808">Transferase</keyword>
<dbReference type="GO" id="GO:0003964">
    <property type="term" value="F:RNA-directed DNA polymerase activity"/>
    <property type="evidence" value="ECO:0007669"/>
    <property type="project" value="UniProtKB-KW"/>
</dbReference>
<comment type="caution">
    <text evidence="2">The sequence shown here is derived from an EMBL/GenBank/DDBJ whole genome shotgun (WGS) entry which is preliminary data.</text>
</comment>
<proteinExistence type="predicted"/>
<dbReference type="EMBL" id="BGZK01000311">
    <property type="protein sequence ID" value="GBP35879.1"/>
    <property type="molecule type" value="Genomic_DNA"/>
</dbReference>
<dbReference type="AlphaFoldDB" id="A0A4C1VB96"/>
<name>A0A4C1VB96_EUMVA</name>
<dbReference type="STRING" id="151549.A0A4C1VB96"/>
<feature type="region of interest" description="Disordered" evidence="1">
    <location>
        <begin position="1"/>
        <end position="30"/>
    </location>
</feature>
<gene>
    <name evidence="2" type="ORF">EVAR_23128_1</name>
</gene>
<keyword evidence="2" id="KW-0548">Nucleotidyltransferase</keyword>
<dbReference type="OrthoDB" id="412981at2759"/>
<organism evidence="2 3">
    <name type="scientific">Eumeta variegata</name>
    <name type="common">Bagworm moth</name>
    <name type="synonym">Eumeta japonica</name>
    <dbReference type="NCBI Taxonomy" id="151549"/>
    <lineage>
        <taxon>Eukaryota</taxon>
        <taxon>Metazoa</taxon>
        <taxon>Ecdysozoa</taxon>
        <taxon>Arthropoda</taxon>
        <taxon>Hexapoda</taxon>
        <taxon>Insecta</taxon>
        <taxon>Pterygota</taxon>
        <taxon>Neoptera</taxon>
        <taxon>Endopterygota</taxon>
        <taxon>Lepidoptera</taxon>
        <taxon>Glossata</taxon>
        <taxon>Ditrysia</taxon>
        <taxon>Tineoidea</taxon>
        <taxon>Psychidae</taxon>
        <taxon>Oiketicinae</taxon>
        <taxon>Eumeta</taxon>
    </lineage>
</organism>
<protein>
    <submittedName>
        <fullName evidence="2">Probable RNA-directed DNA polymerase from transposon X-element</fullName>
    </submittedName>
</protein>
<reference evidence="2 3" key="1">
    <citation type="journal article" date="2019" name="Commun. Biol.">
        <title>The bagworm genome reveals a unique fibroin gene that provides high tensile strength.</title>
        <authorList>
            <person name="Kono N."/>
            <person name="Nakamura H."/>
            <person name="Ohtoshi R."/>
            <person name="Tomita M."/>
            <person name="Numata K."/>
            <person name="Arakawa K."/>
        </authorList>
    </citation>
    <scope>NUCLEOTIDE SEQUENCE [LARGE SCALE GENOMIC DNA]</scope>
</reference>